<sequence>MNVFSRWEMDWLREESSKRLLLIRTICMRLGFRKRKADCVVQNTKQFVSMTHYGMAL</sequence>
<dbReference type="Proteomes" id="UP000027135">
    <property type="component" value="Unassembled WGS sequence"/>
</dbReference>
<gene>
    <name evidence="1" type="ORF">L798_06754</name>
</gene>
<dbReference type="AlphaFoldDB" id="A0A067RKE7"/>
<evidence type="ECO:0000313" key="1">
    <source>
        <dbReference type="EMBL" id="KDR24292.1"/>
    </source>
</evidence>
<organism evidence="1 2">
    <name type="scientific">Zootermopsis nevadensis</name>
    <name type="common">Dampwood termite</name>
    <dbReference type="NCBI Taxonomy" id="136037"/>
    <lineage>
        <taxon>Eukaryota</taxon>
        <taxon>Metazoa</taxon>
        <taxon>Ecdysozoa</taxon>
        <taxon>Arthropoda</taxon>
        <taxon>Hexapoda</taxon>
        <taxon>Insecta</taxon>
        <taxon>Pterygota</taxon>
        <taxon>Neoptera</taxon>
        <taxon>Polyneoptera</taxon>
        <taxon>Dictyoptera</taxon>
        <taxon>Blattodea</taxon>
        <taxon>Blattoidea</taxon>
        <taxon>Termitoidae</taxon>
        <taxon>Termopsidae</taxon>
        <taxon>Zootermopsis</taxon>
    </lineage>
</organism>
<protein>
    <submittedName>
        <fullName evidence="1">Uncharacterized protein</fullName>
    </submittedName>
</protein>
<proteinExistence type="predicted"/>
<accession>A0A067RKE7</accession>
<name>A0A067RKE7_ZOONE</name>
<dbReference type="EMBL" id="KK852421">
    <property type="protein sequence ID" value="KDR24292.1"/>
    <property type="molecule type" value="Genomic_DNA"/>
</dbReference>
<keyword evidence="2" id="KW-1185">Reference proteome</keyword>
<reference evidence="1 2" key="1">
    <citation type="journal article" date="2014" name="Nat. Commun.">
        <title>Molecular traces of alternative social organization in a termite genome.</title>
        <authorList>
            <person name="Terrapon N."/>
            <person name="Li C."/>
            <person name="Robertson H.M."/>
            <person name="Ji L."/>
            <person name="Meng X."/>
            <person name="Booth W."/>
            <person name="Chen Z."/>
            <person name="Childers C.P."/>
            <person name="Glastad K.M."/>
            <person name="Gokhale K."/>
            <person name="Gowin J."/>
            <person name="Gronenberg W."/>
            <person name="Hermansen R.A."/>
            <person name="Hu H."/>
            <person name="Hunt B.G."/>
            <person name="Huylmans A.K."/>
            <person name="Khalil S.M."/>
            <person name="Mitchell R.D."/>
            <person name="Munoz-Torres M.C."/>
            <person name="Mustard J.A."/>
            <person name="Pan H."/>
            <person name="Reese J.T."/>
            <person name="Scharf M.E."/>
            <person name="Sun F."/>
            <person name="Vogel H."/>
            <person name="Xiao J."/>
            <person name="Yang W."/>
            <person name="Yang Z."/>
            <person name="Yang Z."/>
            <person name="Zhou J."/>
            <person name="Zhu J."/>
            <person name="Brent C.S."/>
            <person name="Elsik C.G."/>
            <person name="Goodisman M.A."/>
            <person name="Liberles D.A."/>
            <person name="Roe R.M."/>
            <person name="Vargo E.L."/>
            <person name="Vilcinskas A."/>
            <person name="Wang J."/>
            <person name="Bornberg-Bauer E."/>
            <person name="Korb J."/>
            <person name="Zhang G."/>
            <person name="Liebig J."/>
        </authorList>
    </citation>
    <scope>NUCLEOTIDE SEQUENCE [LARGE SCALE GENOMIC DNA]</scope>
    <source>
        <tissue evidence="1">Whole organism</tissue>
    </source>
</reference>
<dbReference type="InParanoid" id="A0A067RKE7"/>
<evidence type="ECO:0000313" key="2">
    <source>
        <dbReference type="Proteomes" id="UP000027135"/>
    </source>
</evidence>